<evidence type="ECO:0000256" key="1">
    <source>
        <dbReference type="ARBA" id="ARBA00022741"/>
    </source>
</evidence>
<dbReference type="Pfam" id="PF02954">
    <property type="entry name" value="HTH_8"/>
    <property type="match status" value="1"/>
</dbReference>
<dbReference type="InterPro" id="IPR002197">
    <property type="entry name" value="HTH_Fis"/>
</dbReference>
<dbReference type="PANTHER" id="PTHR32071">
    <property type="entry name" value="TRANSCRIPTIONAL REGULATORY PROTEIN"/>
    <property type="match status" value="1"/>
</dbReference>
<dbReference type="GO" id="GO:0043565">
    <property type="term" value="F:sequence-specific DNA binding"/>
    <property type="evidence" value="ECO:0007669"/>
    <property type="project" value="InterPro"/>
</dbReference>
<keyword evidence="5" id="KW-0804">Transcription</keyword>
<dbReference type="GO" id="GO:0005524">
    <property type="term" value="F:ATP binding"/>
    <property type="evidence" value="ECO:0007669"/>
    <property type="project" value="UniProtKB-KW"/>
</dbReference>
<dbReference type="Pfam" id="PF00158">
    <property type="entry name" value="Sigma54_activat"/>
    <property type="match status" value="1"/>
</dbReference>
<dbReference type="SMART" id="SM00382">
    <property type="entry name" value="AAA"/>
    <property type="match status" value="1"/>
</dbReference>
<proteinExistence type="predicted"/>
<gene>
    <name evidence="7" type="ORF">JCM19241_4265</name>
</gene>
<dbReference type="GO" id="GO:0006355">
    <property type="term" value="P:regulation of DNA-templated transcription"/>
    <property type="evidence" value="ECO:0007669"/>
    <property type="project" value="InterPro"/>
</dbReference>
<dbReference type="InterPro" id="IPR003593">
    <property type="entry name" value="AAA+_ATPase"/>
</dbReference>
<dbReference type="FunFam" id="3.40.50.300:FF:000006">
    <property type="entry name" value="DNA-binding transcriptional regulator NtrC"/>
    <property type="match status" value="1"/>
</dbReference>
<dbReference type="Gene3D" id="1.10.10.60">
    <property type="entry name" value="Homeodomain-like"/>
    <property type="match status" value="1"/>
</dbReference>
<evidence type="ECO:0000256" key="3">
    <source>
        <dbReference type="ARBA" id="ARBA00023015"/>
    </source>
</evidence>
<dbReference type="SUPFAM" id="SSF46689">
    <property type="entry name" value="Homeodomain-like"/>
    <property type="match status" value="1"/>
</dbReference>
<dbReference type="PANTHER" id="PTHR32071:SF91">
    <property type="entry name" value="TUNGSTATE-RESPONSIVE TWO COMPONENT SIGMA54-DEPENDENT SIGNAL TRANSDUCTION SYSTEM RESPONSE REGULATOR FIS FAMILY"/>
    <property type="match status" value="1"/>
</dbReference>
<dbReference type="InterPro" id="IPR025662">
    <property type="entry name" value="Sigma_54_int_dom_ATP-bd_1"/>
</dbReference>
<dbReference type="PROSITE" id="PS00688">
    <property type="entry name" value="SIGMA54_INTERACT_3"/>
    <property type="match status" value="1"/>
</dbReference>
<dbReference type="InterPro" id="IPR009057">
    <property type="entry name" value="Homeodomain-like_sf"/>
</dbReference>
<dbReference type="Pfam" id="PF25601">
    <property type="entry name" value="AAA_lid_14"/>
    <property type="match status" value="1"/>
</dbReference>
<evidence type="ECO:0000313" key="7">
    <source>
        <dbReference type="EMBL" id="GAM76728.1"/>
    </source>
</evidence>
<dbReference type="InterPro" id="IPR027417">
    <property type="entry name" value="P-loop_NTPase"/>
</dbReference>
<dbReference type="SUPFAM" id="SSF52540">
    <property type="entry name" value="P-loop containing nucleoside triphosphate hydrolases"/>
    <property type="match status" value="1"/>
</dbReference>
<dbReference type="AlphaFoldDB" id="A0A0B8QNY9"/>
<reference evidence="7 8" key="1">
    <citation type="submission" date="2015-01" db="EMBL/GenBank/DDBJ databases">
        <title>Vibrio sp. C94 JCM 19241 whole genome shotgun sequence.</title>
        <authorList>
            <person name="Sawabe T."/>
            <person name="Meirelles P."/>
            <person name="Feng G."/>
            <person name="Sayaka M."/>
            <person name="Hattori M."/>
            <person name="Ohkuma M."/>
        </authorList>
    </citation>
    <scope>NUCLEOTIDE SEQUENCE [LARGE SCALE GENOMIC DNA]</scope>
    <source>
        <strain evidence="8">JCM 19241</strain>
    </source>
</reference>
<dbReference type="Gene3D" id="3.40.50.300">
    <property type="entry name" value="P-loop containing nucleotide triphosphate hydrolases"/>
    <property type="match status" value="1"/>
</dbReference>
<dbReference type="CDD" id="cd00009">
    <property type="entry name" value="AAA"/>
    <property type="match status" value="1"/>
</dbReference>
<dbReference type="PROSITE" id="PS00675">
    <property type="entry name" value="SIGMA54_INTERACT_1"/>
    <property type="match status" value="1"/>
</dbReference>
<evidence type="ECO:0000256" key="2">
    <source>
        <dbReference type="ARBA" id="ARBA00022840"/>
    </source>
</evidence>
<dbReference type="STRING" id="1481914.JCM19241_4265"/>
<dbReference type="Proteomes" id="UP000031666">
    <property type="component" value="Unassembled WGS sequence"/>
</dbReference>
<dbReference type="InterPro" id="IPR058031">
    <property type="entry name" value="AAA_lid_NorR"/>
</dbReference>
<keyword evidence="3" id="KW-0805">Transcription regulation</keyword>
<evidence type="ECO:0000256" key="5">
    <source>
        <dbReference type="ARBA" id="ARBA00023163"/>
    </source>
</evidence>
<dbReference type="Gene3D" id="1.10.8.60">
    <property type="match status" value="1"/>
</dbReference>
<sequence length="321" mass="35799">MERHVGAEIKGNSAQTKLLKTLIQQFAPSKASILVEGESGTGKELVARGIHQASERRGPFVPVNCGAIAPELLESELFGHASGAFTGAKKSREGLFRVANGGTLFLDEIGEMPLAMQSSLLRVLEQKAIRPVGTEKEIPVDVRVVAATNRDLEQEVKQGRFRADLFYRLNVLRIDVKPLRERKQDIQDLVPFFTRILAKELGIEEPKWAHQDIQALMGYNWPGNIRELRNLIERSILLRQSPASQLLGIEVAQPISVDTPELGEEGYPLEWSLKEVEKAHILSVVEKHQGNKSAAARDLGVARKTLERKFKEWGNESYPCV</sequence>
<comment type="caution">
    <text evidence="7">The sequence shown here is derived from an EMBL/GenBank/DDBJ whole genome shotgun (WGS) entry which is preliminary data.</text>
</comment>
<keyword evidence="4" id="KW-0238">DNA-binding</keyword>
<dbReference type="PRINTS" id="PR01590">
    <property type="entry name" value="HTHFIS"/>
</dbReference>
<protein>
    <submittedName>
        <fullName evidence="7">Sigma-54 dependent response regulator</fullName>
    </submittedName>
</protein>
<evidence type="ECO:0000256" key="4">
    <source>
        <dbReference type="ARBA" id="ARBA00023125"/>
    </source>
</evidence>
<dbReference type="InterPro" id="IPR025944">
    <property type="entry name" value="Sigma_54_int_dom_CS"/>
</dbReference>
<feature type="domain" description="Sigma-54 factor interaction" evidence="6">
    <location>
        <begin position="9"/>
        <end position="237"/>
    </location>
</feature>
<keyword evidence="2" id="KW-0067">ATP-binding</keyword>
<dbReference type="EMBL" id="BBSC01000006">
    <property type="protein sequence ID" value="GAM76728.1"/>
    <property type="molecule type" value="Genomic_DNA"/>
</dbReference>
<dbReference type="PROSITE" id="PS00676">
    <property type="entry name" value="SIGMA54_INTERACT_2"/>
    <property type="match status" value="1"/>
</dbReference>
<evidence type="ECO:0000259" key="6">
    <source>
        <dbReference type="PROSITE" id="PS50045"/>
    </source>
</evidence>
<keyword evidence="1" id="KW-0547">Nucleotide-binding</keyword>
<dbReference type="PROSITE" id="PS50045">
    <property type="entry name" value="SIGMA54_INTERACT_4"/>
    <property type="match status" value="1"/>
</dbReference>
<dbReference type="InterPro" id="IPR002078">
    <property type="entry name" value="Sigma_54_int"/>
</dbReference>
<reference evidence="7 8" key="2">
    <citation type="submission" date="2015-01" db="EMBL/GenBank/DDBJ databases">
        <authorList>
            <consortium name="NBRP consortium"/>
            <person name="Sawabe T."/>
            <person name="Meirelles P."/>
            <person name="Feng G."/>
            <person name="Sayaka M."/>
            <person name="Hattori M."/>
            <person name="Ohkuma M."/>
        </authorList>
    </citation>
    <scope>NUCLEOTIDE SEQUENCE [LARGE SCALE GENOMIC DNA]</scope>
    <source>
        <strain evidence="8">JCM 19241</strain>
    </source>
</reference>
<name>A0A0B8QNY9_9VIBR</name>
<dbReference type="InterPro" id="IPR025943">
    <property type="entry name" value="Sigma_54_int_dom_ATP-bd_2"/>
</dbReference>
<evidence type="ECO:0000313" key="8">
    <source>
        <dbReference type="Proteomes" id="UP000031666"/>
    </source>
</evidence>
<accession>A0A0B8QNY9</accession>
<organism evidence="7 8">
    <name type="scientific">Vibrio ishigakensis</name>
    <dbReference type="NCBI Taxonomy" id="1481914"/>
    <lineage>
        <taxon>Bacteria</taxon>
        <taxon>Pseudomonadati</taxon>
        <taxon>Pseudomonadota</taxon>
        <taxon>Gammaproteobacteria</taxon>
        <taxon>Vibrionales</taxon>
        <taxon>Vibrionaceae</taxon>
        <taxon>Vibrio</taxon>
    </lineage>
</organism>